<dbReference type="InterPro" id="IPR004304">
    <property type="entry name" value="FmdA_AmdA"/>
</dbReference>
<sequence>MKQVSRCRSDHVVDLPLEPMIGTIGVAPAAGESRLTIVPDRHGGNLDTPHVRAGNTLYLPVNVEGALLALGDGHARRGEGECCGVAVETAMTTVLIVDQPLTEVRRAVATPSAGSPTGTPARRWPACRSSARRPGPPSATPPPPSTPDRRRRRIGRIGGAAGPTHTPRVGASRTPAGVPAGRPPKRSR</sequence>
<evidence type="ECO:0000313" key="3">
    <source>
        <dbReference type="Proteomes" id="UP000649739"/>
    </source>
</evidence>
<name>A0A8J3BDU8_9ACTN</name>
<dbReference type="PANTHER" id="PTHR31891">
    <property type="entry name" value="FORMAMIDASE C869.04-RELATED"/>
    <property type="match status" value="1"/>
</dbReference>
<dbReference type="Proteomes" id="UP000649739">
    <property type="component" value="Unassembled WGS sequence"/>
</dbReference>
<accession>A0A8J3BDU8</accession>
<evidence type="ECO:0000313" key="2">
    <source>
        <dbReference type="EMBL" id="GGK07518.1"/>
    </source>
</evidence>
<dbReference type="Gene3D" id="2.60.120.580">
    <property type="entry name" value="Acetamidase/Formamidase-like domains"/>
    <property type="match status" value="1"/>
</dbReference>
<dbReference type="EMBL" id="BMQB01000011">
    <property type="protein sequence ID" value="GGK07518.1"/>
    <property type="molecule type" value="Genomic_DNA"/>
</dbReference>
<gene>
    <name evidence="2" type="ORF">GCM10010123_41840</name>
</gene>
<proteinExistence type="predicted"/>
<protein>
    <submittedName>
        <fullName evidence="2">Uncharacterized protein</fullName>
    </submittedName>
</protein>
<organism evidence="2 3">
    <name type="scientific">Pilimelia anulata</name>
    <dbReference type="NCBI Taxonomy" id="53371"/>
    <lineage>
        <taxon>Bacteria</taxon>
        <taxon>Bacillati</taxon>
        <taxon>Actinomycetota</taxon>
        <taxon>Actinomycetes</taxon>
        <taxon>Micromonosporales</taxon>
        <taxon>Micromonosporaceae</taxon>
        <taxon>Pilimelia</taxon>
    </lineage>
</organism>
<dbReference type="AlphaFoldDB" id="A0A8J3BDU8"/>
<evidence type="ECO:0000256" key="1">
    <source>
        <dbReference type="SAM" id="MobiDB-lite"/>
    </source>
</evidence>
<dbReference type="SUPFAM" id="SSF141130">
    <property type="entry name" value="Acetamidase/Formamidase-like"/>
    <property type="match status" value="1"/>
</dbReference>
<feature type="compositionally biased region" description="Pro residues" evidence="1">
    <location>
        <begin position="134"/>
        <end position="146"/>
    </location>
</feature>
<feature type="region of interest" description="Disordered" evidence="1">
    <location>
        <begin position="108"/>
        <end position="188"/>
    </location>
</feature>
<dbReference type="PANTHER" id="PTHR31891:SF1">
    <property type="entry name" value="FORMAMIDASE C869.04-RELATED"/>
    <property type="match status" value="1"/>
</dbReference>
<dbReference type="GO" id="GO:0016811">
    <property type="term" value="F:hydrolase activity, acting on carbon-nitrogen (but not peptide) bonds, in linear amides"/>
    <property type="evidence" value="ECO:0007669"/>
    <property type="project" value="InterPro"/>
</dbReference>
<comment type="caution">
    <text evidence="2">The sequence shown here is derived from an EMBL/GenBank/DDBJ whole genome shotgun (WGS) entry which is preliminary data.</text>
</comment>
<reference evidence="2" key="1">
    <citation type="journal article" date="2014" name="Int. J. Syst. Evol. Microbiol.">
        <title>Complete genome sequence of Corynebacterium casei LMG S-19264T (=DSM 44701T), isolated from a smear-ripened cheese.</title>
        <authorList>
            <consortium name="US DOE Joint Genome Institute (JGI-PGF)"/>
            <person name="Walter F."/>
            <person name="Albersmeier A."/>
            <person name="Kalinowski J."/>
            <person name="Ruckert C."/>
        </authorList>
    </citation>
    <scope>NUCLEOTIDE SEQUENCE</scope>
    <source>
        <strain evidence="2">JCM 3090</strain>
    </source>
</reference>
<dbReference type="Pfam" id="PF03069">
    <property type="entry name" value="FmdA_AmdA"/>
    <property type="match status" value="1"/>
</dbReference>
<keyword evidence="3" id="KW-1185">Reference proteome</keyword>
<reference evidence="2" key="2">
    <citation type="submission" date="2020-09" db="EMBL/GenBank/DDBJ databases">
        <authorList>
            <person name="Sun Q."/>
            <person name="Ohkuma M."/>
        </authorList>
    </citation>
    <scope>NUCLEOTIDE SEQUENCE</scope>
    <source>
        <strain evidence="2">JCM 3090</strain>
    </source>
</reference>